<dbReference type="GO" id="GO:0005840">
    <property type="term" value="C:ribosome"/>
    <property type="evidence" value="ECO:0007669"/>
    <property type="project" value="UniProtKB-KW"/>
</dbReference>
<keyword evidence="5" id="KW-1185">Reference proteome</keyword>
<dbReference type="AlphaFoldDB" id="A0A543HVI2"/>
<dbReference type="EMBL" id="VFPM01000002">
    <property type="protein sequence ID" value="TQM62300.1"/>
    <property type="molecule type" value="Genomic_DNA"/>
</dbReference>
<keyword evidence="4" id="KW-0689">Ribosomal protein</keyword>
<reference evidence="4 5" key="1">
    <citation type="submission" date="2019-06" db="EMBL/GenBank/DDBJ databases">
        <title>Genome sequencing of plant associated microbes to promote plant fitness in Sorghum bicolor and Oryza sativa.</title>
        <authorList>
            <person name="Coleman-Derr D."/>
        </authorList>
    </citation>
    <scope>NUCLEOTIDE SEQUENCE [LARGE SCALE GENOMIC DNA]</scope>
    <source>
        <strain evidence="4 5">KV-663</strain>
    </source>
</reference>
<evidence type="ECO:0000259" key="3">
    <source>
        <dbReference type="PROSITE" id="PS51186"/>
    </source>
</evidence>
<dbReference type="Pfam" id="PF00583">
    <property type="entry name" value="Acetyltransf_1"/>
    <property type="match status" value="1"/>
</dbReference>
<dbReference type="InterPro" id="IPR000182">
    <property type="entry name" value="GNAT_dom"/>
</dbReference>
<evidence type="ECO:0000256" key="1">
    <source>
        <dbReference type="ARBA" id="ARBA00022679"/>
    </source>
</evidence>
<evidence type="ECO:0000256" key="2">
    <source>
        <dbReference type="ARBA" id="ARBA00023315"/>
    </source>
</evidence>
<name>A0A543HVI2_9MICO</name>
<dbReference type="Gene3D" id="3.40.630.30">
    <property type="match status" value="1"/>
</dbReference>
<keyword evidence="1" id="KW-0808">Transferase</keyword>
<sequence length="180" mass="19114">MSTTTGVTVRAAGPDDVPELAEVAAATFGLACPPSMSRERVDAFIADVLSPARFEDYLADADRRVLLAEQDGIPLGYAMLVRGEPQDADVRAALTLRPTVELSKIYVLPEAHGTGAAAALMAASLEWAASVGAAGAWLGVNQQNERAQRFYAKSGFARVGTKRFLVGGAYEDDFVLERPL</sequence>
<comment type="caution">
    <text evidence="4">The sequence shown here is derived from an EMBL/GenBank/DDBJ whole genome shotgun (WGS) entry which is preliminary data.</text>
</comment>
<feature type="domain" description="N-acetyltransferase" evidence="3">
    <location>
        <begin position="7"/>
        <end position="180"/>
    </location>
</feature>
<keyword evidence="2" id="KW-0012">Acyltransferase</keyword>
<dbReference type="InterPro" id="IPR016181">
    <property type="entry name" value="Acyl_CoA_acyltransferase"/>
</dbReference>
<gene>
    <name evidence="4" type="ORF">FBY41_2331</name>
</gene>
<dbReference type="InterPro" id="IPR050832">
    <property type="entry name" value="Bact_Acetyltransf"/>
</dbReference>
<dbReference type="Proteomes" id="UP000316747">
    <property type="component" value="Unassembled WGS sequence"/>
</dbReference>
<organism evidence="4 5">
    <name type="scientific">Humibacillus xanthopallidus</name>
    <dbReference type="NCBI Taxonomy" id="412689"/>
    <lineage>
        <taxon>Bacteria</taxon>
        <taxon>Bacillati</taxon>
        <taxon>Actinomycetota</taxon>
        <taxon>Actinomycetes</taxon>
        <taxon>Micrococcales</taxon>
        <taxon>Intrasporangiaceae</taxon>
        <taxon>Humibacillus</taxon>
    </lineage>
</organism>
<evidence type="ECO:0000313" key="4">
    <source>
        <dbReference type="EMBL" id="TQM62300.1"/>
    </source>
</evidence>
<protein>
    <submittedName>
        <fullName evidence="4">Ribosomal protein S18 acetylase RimI-like enzyme</fullName>
    </submittedName>
</protein>
<proteinExistence type="predicted"/>
<dbReference type="PROSITE" id="PS51186">
    <property type="entry name" value="GNAT"/>
    <property type="match status" value="1"/>
</dbReference>
<dbReference type="GO" id="GO:0016747">
    <property type="term" value="F:acyltransferase activity, transferring groups other than amino-acyl groups"/>
    <property type="evidence" value="ECO:0007669"/>
    <property type="project" value="InterPro"/>
</dbReference>
<dbReference type="PANTHER" id="PTHR43877">
    <property type="entry name" value="AMINOALKYLPHOSPHONATE N-ACETYLTRANSFERASE-RELATED-RELATED"/>
    <property type="match status" value="1"/>
</dbReference>
<dbReference type="RefSeq" id="WP_260439707.1">
    <property type="nucleotide sequence ID" value="NZ_VFPM01000002.1"/>
</dbReference>
<keyword evidence="4" id="KW-0687">Ribonucleoprotein</keyword>
<accession>A0A543HVI2</accession>
<evidence type="ECO:0000313" key="5">
    <source>
        <dbReference type="Proteomes" id="UP000316747"/>
    </source>
</evidence>
<dbReference type="SUPFAM" id="SSF55729">
    <property type="entry name" value="Acyl-CoA N-acyltransferases (Nat)"/>
    <property type="match status" value="1"/>
</dbReference>